<name>A0AAD6D5R9_9EURO</name>
<evidence type="ECO:0000313" key="6">
    <source>
        <dbReference type="Proteomes" id="UP001220324"/>
    </source>
</evidence>
<dbReference type="GO" id="GO:0032259">
    <property type="term" value="P:methylation"/>
    <property type="evidence" value="ECO:0007669"/>
    <property type="project" value="UniProtKB-KW"/>
</dbReference>
<dbReference type="AlphaFoldDB" id="A0AAD6D5R9"/>
<sequence length="985" mass="114425">MARTKKLQKLDEAFLPQPPLEALRAEKGVPKPDVFDDVKLGSYVSKTDAKIAYQAWSLPDRALGKAWHKHKNRPYTQPETDESEVHILVHNVYEHLMSEPLLPISRGDAEFKFKADGLEKDWEVSGIIGQLRGDIIKESVLSNLKSWGSNAIKEFLVERDVVSSHRERQHLEELAERTELLRYCGITPRSNLKDWGLKMNIRPLVGSPEAGVDSKYVIQPFANDSMTTLDMYTFAIHLSPYNPTYWTSRAYCHYQLAYFDLALGDAYRAKILCDVLTNGDERGRRPGLYPRIWHAIEQHLLVQPQKEGALKPEIRRLRERGCTYFIGGLAKALEHITTLSLLALNCWHDLDKRYNSFGSNMIMVQDRDSLVPQQLRELITPMEKSRQAENKDNKTLFWHERFQGYISTKRRYPYDMYVDRKSQKFLDTINLNVFHRGGKPRQKCRAEAKKDNSLGVFAGVDIMKGEMFHFEEPTIRGHLGPKRMARDKTAVKDEIRCENCKQTISDIGSATRSQASIETRFERCACCPAGTAPGPDDRVFCKEKAKAKGISAPRSCREIARKLHHFSSCGKDWSWLYNSMRPVLREWQDREYIIQCNDVYGTMHSLLLRNIFEITLQRRKKDPHLSPLEINELLILNANNGDWYPFSYVGNITVPFDILTYLGVDIFRDLSFDTWVIQSIIRRLVDHAIPWDEQRRGDEPRPELLPGDSYKSPEHPDTQDEKVQKKISFKLHDPSFMNLYLFPGFSLFKKDTKYNANWGYDAKVPNRLVVWADSNIKKGEEIIIRDPYCSDRSSKYEKKGEKRKSSTEKEDDPNKKKKTEHKEPENTQQGKKRKGLLGELSKELGKFNKKIKGEERSPLKAGGKGKEPETRPIKRKRDEYAEVDDVRVSIYRNTDMNPPPGTQRRKARKHGFRPHVDKRHQQWLGHLEEMDEKVDEDETSAEKKARIKRLKKVHLVAYRKEQRDTIDELDRRAGRPRRKRDAAFE</sequence>
<evidence type="ECO:0000256" key="4">
    <source>
        <dbReference type="SAM" id="MobiDB-lite"/>
    </source>
</evidence>
<feature type="compositionally biased region" description="Basic and acidic residues" evidence="4">
    <location>
        <begin position="840"/>
        <end position="887"/>
    </location>
</feature>
<feature type="compositionally biased region" description="Basic residues" evidence="4">
    <location>
        <begin position="974"/>
        <end position="985"/>
    </location>
</feature>
<keyword evidence="3" id="KW-0949">S-adenosyl-L-methionine</keyword>
<dbReference type="GO" id="GO:0042799">
    <property type="term" value="F:histone H4K20 methyltransferase activity"/>
    <property type="evidence" value="ECO:0007669"/>
    <property type="project" value="TreeGrafter"/>
</dbReference>
<accession>A0AAD6D5R9</accession>
<keyword evidence="2" id="KW-0808">Transferase</keyword>
<dbReference type="EMBL" id="JAQIZZ010000002">
    <property type="protein sequence ID" value="KAJ5553118.1"/>
    <property type="molecule type" value="Genomic_DNA"/>
</dbReference>
<proteinExistence type="predicted"/>
<feature type="compositionally biased region" description="Basic and acidic residues" evidence="4">
    <location>
        <begin position="711"/>
        <end position="722"/>
    </location>
</feature>
<evidence type="ECO:0000313" key="5">
    <source>
        <dbReference type="EMBL" id="KAJ5553118.1"/>
    </source>
</evidence>
<feature type="region of interest" description="Disordered" evidence="4">
    <location>
        <begin position="961"/>
        <end position="985"/>
    </location>
</feature>
<organism evidence="5 6">
    <name type="scientific">Penicillium frequentans</name>
    <dbReference type="NCBI Taxonomy" id="3151616"/>
    <lineage>
        <taxon>Eukaryota</taxon>
        <taxon>Fungi</taxon>
        <taxon>Dikarya</taxon>
        <taxon>Ascomycota</taxon>
        <taxon>Pezizomycotina</taxon>
        <taxon>Eurotiomycetes</taxon>
        <taxon>Eurotiomycetidae</taxon>
        <taxon>Eurotiales</taxon>
        <taxon>Aspergillaceae</taxon>
        <taxon>Penicillium</taxon>
    </lineage>
</organism>
<dbReference type="Proteomes" id="UP001220324">
    <property type="component" value="Unassembled WGS sequence"/>
</dbReference>
<evidence type="ECO:0000256" key="3">
    <source>
        <dbReference type="ARBA" id="ARBA00022691"/>
    </source>
</evidence>
<dbReference type="PANTHER" id="PTHR46402:SF2">
    <property type="entry name" value="HISTONE-LYSINE N-TRIMETHYLTRANSFERASE SMYD5"/>
    <property type="match status" value="1"/>
</dbReference>
<feature type="compositionally biased region" description="Basic and acidic residues" evidence="4">
    <location>
        <begin position="793"/>
        <end position="825"/>
    </location>
</feature>
<evidence type="ECO:0000256" key="2">
    <source>
        <dbReference type="ARBA" id="ARBA00022679"/>
    </source>
</evidence>
<feature type="compositionally biased region" description="Basic residues" evidence="4">
    <location>
        <begin position="903"/>
        <end position="915"/>
    </location>
</feature>
<gene>
    <name evidence="5" type="ORF">N7494_002496</name>
</gene>
<feature type="region of interest" description="Disordered" evidence="4">
    <location>
        <begin position="793"/>
        <end position="915"/>
    </location>
</feature>
<dbReference type="InterPro" id="IPR011990">
    <property type="entry name" value="TPR-like_helical_dom_sf"/>
</dbReference>
<dbReference type="GO" id="GO:0045814">
    <property type="term" value="P:negative regulation of gene expression, epigenetic"/>
    <property type="evidence" value="ECO:0007669"/>
    <property type="project" value="TreeGrafter"/>
</dbReference>
<dbReference type="SUPFAM" id="SSF48452">
    <property type="entry name" value="TPR-like"/>
    <property type="match status" value="1"/>
</dbReference>
<keyword evidence="6" id="KW-1185">Reference proteome</keyword>
<feature type="region of interest" description="Disordered" evidence="4">
    <location>
        <begin position="695"/>
        <end position="722"/>
    </location>
</feature>
<keyword evidence="1" id="KW-0489">Methyltransferase</keyword>
<evidence type="ECO:0000256" key="1">
    <source>
        <dbReference type="ARBA" id="ARBA00022603"/>
    </source>
</evidence>
<comment type="caution">
    <text evidence="5">The sequence shown here is derived from an EMBL/GenBank/DDBJ whole genome shotgun (WGS) entry which is preliminary data.</text>
</comment>
<dbReference type="PANTHER" id="PTHR46402">
    <property type="entry name" value="SET AND MYND DOMAIN-CONTAINING PROTEIN 5"/>
    <property type="match status" value="1"/>
</dbReference>
<protein>
    <recommendedName>
        <fullName evidence="7">SET domain-containing protein</fullName>
    </recommendedName>
</protein>
<reference evidence="5 6" key="1">
    <citation type="journal article" date="2023" name="IMA Fungus">
        <title>Comparative genomic study of the Penicillium genus elucidates a diverse pangenome and 15 lateral gene transfer events.</title>
        <authorList>
            <person name="Petersen C."/>
            <person name="Sorensen T."/>
            <person name="Nielsen M.R."/>
            <person name="Sondergaard T.E."/>
            <person name="Sorensen J.L."/>
            <person name="Fitzpatrick D.A."/>
            <person name="Frisvad J.C."/>
            <person name="Nielsen K.L."/>
        </authorList>
    </citation>
    <scope>NUCLEOTIDE SEQUENCE [LARGE SCALE GENOMIC DNA]</scope>
    <source>
        <strain evidence="5 6">IBT 35679</strain>
    </source>
</reference>
<feature type="compositionally biased region" description="Basic and acidic residues" evidence="4">
    <location>
        <begin position="961"/>
        <end position="973"/>
    </location>
</feature>
<evidence type="ECO:0008006" key="7">
    <source>
        <dbReference type="Google" id="ProtNLM"/>
    </source>
</evidence>